<dbReference type="AlphaFoldDB" id="I1GVR4"/>
<keyword evidence="5" id="KW-0735">Signal-anchor</keyword>
<dbReference type="GeneID" id="100828949"/>
<dbReference type="OrthoDB" id="630188at2759"/>
<evidence type="ECO:0000256" key="8">
    <source>
        <dbReference type="ARBA" id="ARBA00023136"/>
    </source>
</evidence>
<dbReference type="Proteomes" id="UP000008810">
    <property type="component" value="Chromosome 1"/>
</dbReference>
<sequence length="456" mass="51552">MAPPPLPWAWRLALPLVAFVSVPFLLPLTLPFILFLRPGSSSSPHPLSFHRLTWLPSPQIPSPPPPATNAPPYPPPQTQITSPSPPPPPPPPLPSPPAIEKKARCDIYDGTWVRSTDASRPLYAAGTCPFVDEAYACAANGRPDSAYTRWRWAPRRCALPPFNATDFLSRLRGRRLVLVGDSMNRNQFESMLCVLRQALPDKSRLVETHGWRISKGRGFFVFKFLDYGCTVAFVRSHFLVREGVRVNRQGSTNPTLQIDRIDKTASRWKKADVLVFNTGHWWTHGKTARGKNYYKEGDTLYPQFDSTEAYRRALTTWARWVDKNMDPDKTVVFYRGYSTAHFRGGEWDAGGSCSGETEPAFRGAVVESYPEKTRIAAEVIARMRFPVRLLNVTRLTSFRKDAHPSVYGKAAGAAERRRKKKQDCSHWCLPGVPDVWNELIYASFVMEPSPSSWNRR</sequence>
<dbReference type="EnsemblPlants" id="KQK16923">
    <property type="protein sequence ID" value="KQK16923"/>
    <property type="gene ID" value="BRADI_1g31440v3"/>
</dbReference>
<evidence type="ECO:0000256" key="1">
    <source>
        <dbReference type="ARBA" id="ARBA00004323"/>
    </source>
</evidence>
<dbReference type="RefSeq" id="XP_003560398.1">
    <property type="nucleotide sequence ID" value="XM_003560350.3"/>
</dbReference>
<feature type="compositionally biased region" description="Pro residues" evidence="11">
    <location>
        <begin position="60"/>
        <end position="97"/>
    </location>
</feature>
<dbReference type="eggNOG" id="ENOG502QWG6">
    <property type="taxonomic scope" value="Eukaryota"/>
</dbReference>
<evidence type="ECO:0000256" key="12">
    <source>
        <dbReference type="SAM" id="Phobius"/>
    </source>
</evidence>
<keyword evidence="7" id="KW-0333">Golgi apparatus</keyword>
<feature type="region of interest" description="Disordered" evidence="11">
    <location>
        <begin position="60"/>
        <end position="99"/>
    </location>
</feature>
<evidence type="ECO:0000256" key="3">
    <source>
        <dbReference type="ARBA" id="ARBA00022679"/>
    </source>
</evidence>
<evidence type="ECO:0000256" key="5">
    <source>
        <dbReference type="ARBA" id="ARBA00022968"/>
    </source>
</evidence>
<evidence type="ECO:0000256" key="9">
    <source>
        <dbReference type="ARBA" id="ARBA00023157"/>
    </source>
</evidence>
<evidence type="ECO:0000256" key="10">
    <source>
        <dbReference type="ARBA" id="ARBA00023180"/>
    </source>
</evidence>
<dbReference type="GO" id="GO:1990538">
    <property type="term" value="F:xylan O-acetyltransferase activity"/>
    <property type="evidence" value="ECO:0007669"/>
    <property type="project" value="UniProtKB-ARBA"/>
</dbReference>
<keyword evidence="9" id="KW-1015">Disulfide bond</keyword>
<dbReference type="Pfam" id="PF13839">
    <property type="entry name" value="PC-Esterase"/>
    <property type="match status" value="1"/>
</dbReference>
<evidence type="ECO:0000313" key="15">
    <source>
        <dbReference type="EMBL" id="KQK16923.1"/>
    </source>
</evidence>
<dbReference type="EMBL" id="CM000880">
    <property type="protein sequence ID" value="KQK16923.1"/>
    <property type="molecule type" value="Genomic_DNA"/>
</dbReference>
<dbReference type="PANTHER" id="PTHR32285">
    <property type="entry name" value="PROTEIN TRICHOME BIREFRINGENCE-LIKE 9-RELATED"/>
    <property type="match status" value="1"/>
</dbReference>
<accession>I1GVR4</accession>
<feature type="domain" description="Trichome birefringence-like N-terminal" evidence="14">
    <location>
        <begin position="104"/>
        <end position="157"/>
    </location>
</feature>
<dbReference type="GO" id="GO:0005794">
    <property type="term" value="C:Golgi apparatus"/>
    <property type="evidence" value="ECO:0000318"/>
    <property type="project" value="GO_Central"/>
</dbReference>
<dbReference type="Gramene" id="KQK16923">
    <property type="protein sequence ID" value="KQK16923"/>
    <property type="gene ID" value="BRADI_1g31440v3"/>
</dbReference>
<dbReference type="HOGENOM" id="CLU_020953_5_3_1"/>
<keyword evidence="10" id="KW-0325">Glycoprotein</keyword>
<evidence type="ECO:0000313" key="16">
    <source>
        <dbReference type="EnsemblPlants" id="KQK16923"/>
    </source>
</evidence>
<keyword evidence="17" id="KW-1185">Reference proteome</keyword>
<reference evidence="16" key="3">
    <citation type="submission" date="2018-08" db="UniProtKB">
        <authorList>
            <consortium name="EnsemblPlants"/>
        </authorList>
    </citation>
    <scope>IDENTIFICATION</scope>
    <source>
        <strain evidence="16">cv. Bd21</strain>
    </source>
</reference>
<evidence type="ECO:0000259" key="14">
    <source>
        <dbReference type="Pfam" id="PF14416"/>
    </source>
</evidence>
<dbReference type="InterPro" id="IPR029962">
    <property type="entry name" value="TBL"/>
</dbReference>
<comment type="subcellular location">
    <subcellularLocation>
        <location evidence="1">Golgi apparatus membrane</location>
        <topology evidence="1">Single-pass type II membrane protein</topology>
    </subcellularLocation>
</comment>
<reference evidence="15" key="2">
    <citation type="submission" date="2017-06" db="EMBL/GenBank/DDBJ databases">
        <title>WGS assembly of Brachypodium distachyon.</title>
        <authorList>
            <consortium name="The International Brachypodium Initiative"/>
            <person name="Lucas S."/>
            <person name="Harmon-Smith M."/>
            <person name="Lail K."/>
            <person name="Tice H."/>
            <person name="Grimwood J."/>
            <person name="Bruce D."/>
            <person name="Barry K."/>
            <person name="Shu S."/>
            <person name="Lindquist E."/>
            <person name="Wang M."/>
            <person name="Pitluck S."/>
            <person name="Vogel J.P."/>
            <person name="Garvin D.F."/>
            <person name="Mockler T.C."/>
            <person name="Schmutz J."/>
            <person name="Rokhsar D."/>
            <person name="Bevan M.W."/>
        </authorList>
    </citation>
    <scope>NUCLEOTIDE SEQUENCE</scope>
    <source>
        <strain evidence="15">Bd21</strain>
    </source>
</reference>
<evidence type="ECO:0000313" key="17">
    <source>
        <dbReference type="Proteomes" id="UP000008810"/>
    </source>
</evidence>
<protein>
    <submittedName>
        <fullName evidence="15 16">Uncharacterized protein</fullName>
    </submittedName>
</protein>
<dbReference type="STRING" id="15368.I1GVR4"/>
<evidence type="ECO:0000256" key="11">
    <source>
        <dbReference type="SAM" id="MobiDB-lite"/>
    </source>
</evidence>
<dbReference type="GO" id="GO:0016413">
    <property type="term" value="F:O-acetyltransferase activity"/>
    <property type="evidence" value="ECO:0000318"/>
    <property type="project" value="GO_Central"/>
</dbReference>
<feature type="domain" description="Trichome birefringence-like C-terminal" evidence="13">
    <location>
        <begin position="159"/>
        <end position="442"/>
    </location>
</feature>
<evidence type="ECO:0000256" key="4">
    <source>
        <dbReference type="ARBA" id="ARBA00022692"/>
    </source>
</evidence>
<keyword evidence="6 12" id="KW-1133">Transmembrane helix</keyword>
<reference evidence="15 16" key="1">
    <citation type="journal article" date="2010" name="Nature">
        <title>Genome sequencing and analysis of the model grass Brachypodium distachyon.</title>
        <authorList>
            <consortium name="International Brachypodium Initiative"/>
        </authorList>
    </citation>
    <scope>NUCLEOTIDE SEQUENCE [LARGE SCALE GENOMIC DNA]</scope>
    <source>
        <strain evidence="15 16">Bd21</strain>
    </source>
</reference>
<dbReference type="InterPro" id="IPR026057">
    <property type="entry name" value="TBL_C"/>
</dbReference>
<dbReference type="KEGG" id="bdi:100828949"/>
<dbReference type="Pfam" id="PF14416">
    <property type="entry name" value="PMR5N"/>
    <property type="match status" value="1"/>
</dbReference>
<dbReference type="FunCoup" id="I1GVR4">
    <property type="interactions" value="318"/>
</dbReference>
<organism evidence="15">
    <name type="scientific">Brachypodium distachyon</name>
    <name type="common">Purple false brome</name>
    <name type="synonym">Trachynia distachya</name>
    <dbReference type="NCBI Taxonomy" id="15368"/>
    <lineage>
        <taxon>Eukaryota</taxon>
        <taxon>Viridiplantae</taxon>
        <taxon>Streptophyta</taxon>
        <taxon>Embryophyta</taxon>
        <taxon>Tracheophyta</taxon>
        <taxon>Spermatophyta</taxon>
        <taxon>Magnoliopsida</taxon>
        <taxon>Liliopsida</taxon>
        <taxon>Poales</taxon>
        <taxon>Poaceae</taxon>
        <taxon>BOP clade</taxon>
        <taxon>Pooideae</taxon>
        <taxon>Stipodae</taxon>
        <taxon>Brachypodieae</taxon>
        <taxon>Brachypodium</taxon>
    </lineage>
</organism>
<evidence type="ECO:0000256" key="7">
    <source>
        <dbReference type="ARBA" id="ARBA00023034"/>
    </source>
</evidence>
<comment type="similarity">
    <text evidence="2">Belongs to the PC-esterase family. TBL subfamily.</text>
</comment>
<feature type="transmembrane region" description="Helical" evidence="12">
    <location>
        <begin position="12"/>
        <end position="36"/>
    </location>
</feature>
<dbReference type="InterPro" id="IPR025846">
    <property type="entry name" value="TBL_N"/>
</dbReference>
<keyword evidence="8 12" id="KW-0472">Membrane</keyword>
<evidence type="ECO:0000256" key="6">
    <source>
        <dbReference type="ARBA" id="ARBA00022989"/>
    </source>
</evidence>
<dbReference type="GO" id="GO:0000139">
    <property type="term" value="C:Golgi membrane"/>
    <property type="evidence" value="ECO:0007669"/>
    <property type="project" value="UniProtKB-SubCell"/>
</dbReference>
<dbReference type="PANTHER" id="PTHR32285:SF8">
    <property type="entry name" value="PROTEIN TRICHOME BIREFRINGENCE-LIKE 5"/>
    <property type="match status" value="1"/>
</dbReference>
<evidence type="ECO:0000259" key="13">
    <source>
        <dbReference type="Pfam" id="PF13839"/>
    </source>
</evidence>
<keyword evidence="3" id="KW-0808">Transferase</keyword>
<gene>
    <name evidence="16" type="primary">LOC100828949</name>
    <name evidence="15" type="ORF">BRADI_1g31440v3</name>
</gene>
<name>I1GVR4_BRADI</name>
<dbReference type="OMA" id="DGEWARD"/>
<keyword evidence="4 12" id="KW-0812">Transmembrane</keyword>
<evidence type="ECO:0000256" key="2">
    <source>
        <dbReference type="ARBA" id="ARBA00007727"/>
    </source>
</evidence>
<proteinExistence type="inferred from homology"/>